<evidence type="ECO:0000256" key="8">
    <source>
        <dbReference type="SAM" id="Phobius"/>
    </source>
</evidence>
<dbReference type="AlphaFoldDB" id="A0A179GG73"/>
<feature type="transmembrane region" description="Helical" evidence="8">
    <location>
        <begin position="449"/>
        <end position="471"/>
    </location>
</feature>
<dbReference type="RefSeq" id="XP_018173890.1">
    <property type="nucleotide sequence ID" value="XM_018327462.1"/>
</dbReference>
<feature type="transmembrane region" description="Helical" evidence="8">
    <location>
        <begin position="415"/>
        <end position="437"/>
    </location>
</feature>
<evidence type="ECO:0000256" key="6">
    <source>
        <dbReference type="ARBA" id="ARBA00037968"/>
    </source>
</evidence>
<evidence type="ECO:0000313" key="10">
    <source>
        <dbReference type="EMBL" id="OAQ76857.1"/>
    </source>
</evidence>
<feature type="domain" description="Major facilitator superfamily (MFS) profile" evidence="9">
    <location>
        <begin position="62"/>
        <end position="474"/>
    </location>
</feature>
<dbReference type="InterPro" id="IPR036259">
    <property type="entry name" value="MFS_trans_sf"/>
</dbReference>
<feature type="transmembrane region" description="Helical" evidence="8">
    <location>
        <begin position="221"/>
        <end position="242"/>
    </location>
</feature>
<dbReference type="GeneID" id="28892511"/>
<dbReference type="SUPFAM" id="SSF103473">
    <property type="entry name" value="MFS general substrate transporter"/>
    <property type="match status" value="1"/>
</dbReference>
<evidence type="ECO:0000313" key="11">
    <source>
        <dbReference type="Proteomes" id="UP000078340"/>
    </source>
</evidence>
<evidence type="ECO:0000256" key="7">
    <source>
        <dbReference type="SAM" id="MobiDB-lite"/>
    </source>
</evidence>
<dbReference type="PANTHER" id="PTHR43791">
    <property type="entry name" value="PERMEASE-RELATED"/>
    <property type="match status" value="1"/>
</dbReference>
<protein>
    <submittedName>
        <fullName evidence="10">Allantoate permease</fullName>
    </submittedName>
</protein>
<feature type="transmembrane region" description="Helical" evidence="8">
    <location>
        <begin position="153"/>
        <end position="178"/>
    </location>
</feature>
<dbReference type="Gene3D" id="1.20.1250.20">
    <property type="entry name" value="MFS general substrate transporter like domains"/>
    <property type="match status" value="2"/>
</dbReference>
<dbReference type="PROSITE" id="PS50850">
    <property type="entry name" value="MFS"/>
    <property type="match status" value="1"/>
</dbReference>
<dbReference type="Pfam" id="PF07690">
    <property type="entry name" value="MFS_1"/>
    <property type="match status" value="1"/>
</dbReference>
<dbReference type="InterPro" id="IPR011701">
    <property type="entry name" value="MFS"/>
</dbReference>
<feature type="transmembrane region" description="Helical" evidence="8">
    <location>
        <begin position="129"/>
        <end position="147"/>
    </location>
</feature>
<accession>A0A179GG73</accession>
<dbReference type="FunFam" id="1.20.1250.20:FF:000064">
    <property type="entry name" value="MFS allantoate transporter"/>
    <property type="match status" value="1"/>
</dbReference>
<feature type="transmembrane region" description="Helical" evidence="8">
    <location>
        <begin position="384"/>
        <end position="403"/>
    </location>
</feature>
<comment type="caution">
    <text evidence="10">The sequence shown here is derived from an EMBL/GenBank/DDBJ whole genome shotgun (WGS) entry which is preliminary data.</text>
</comment>
<feature type="transmembrane region" description="Helical" evidence="8">
    <location>
        <begin position="326"/>
        <end position="346"/>
    </location>
</feature>
<dbReference type="GO" id="GO:0022857">
    <property type="term" value="F:transmembrane transporter activity"/>
    <property type="evidence" value="ECO:0007669"/>
    <property type="project" value="InterPro"/>
</dbReference>
<dbReference type="InterPro" id="IPR020846">
    <property type="entry name" value="MFS_dom"/>
</dbReference>
<feature type="transmembrane region" description="Helical" evidence="8">
    <location>
        <begin position="95"/>
        <end position="117"/>
    </location>
</feature>
<feature type="transmembrane region" description="Helical" evidence="8">
    <location>
        <begin position="352"/>
        <end position="372"/>
    </location>
</feature>
<dbReference type="CDD" id="cd17327">
    <property type="entry name" value="MFS_FEN2_like"/>
    <property type="match status" value="1"/>
</dbReference>
<dbReference type="GO" id="GO:0016020">
    <property type="term" value="C:membrane"/>
    <property type="evidence" value="ECO:0007669"/>
    <property type="project" value="UniProtKB-SubCell"/>
</dbReference>
<gene>
    <name evidence="10" type="ORF">VFPFJ_10394</name>
</gene>
<evidence type="ECO:0000259" key="9">
    <source>
        <dbReference type="PROSITE" id="PS50850"/>
    </source>
</evidence>
<name>A0A179GG73_PURLI</name>
<reference evidence="10 11" key="1">
    <citation type="submission" date="2016-02" db="EMBL/GenBank/DDBJ databases">
        <title>Biosynthesis of antibiotic leucinostatins and their inhibition on Phytophthora in bio-control Purpureocillium lilacinum.</title>
        <authorList>
            <person name="Wang G."/>
            <person name="Liu Z."/>
            <person name="Lin R."/>
            <person name="Li E."/>
            <person name="Mao Z."/>
            <person name="Ling J."/>
            <person name="Yin W."/>
            <person name="Xie B."/>
        </authorList>
    </citation>
    <scope>NUCLEOTIDE SEQUENCE [LARGE SCALE GENOMIC DNA]</scope>
    <source>
        <strain evidence="10">PLFJ-1</strain>
    </source>
</reference>
<dbReference type="KEGG" id="plj:28892511"/>
<comment type="subcellular location">
    <subcellularLocation>
        <location evidence="1">Membrane</location>
        <topology evidence="1">Multi-pass membrane protein</topology>
    </subcellularLocation>
</comment>
<evidence type="ECO:0000256" key="4">
    <source>
        <dbReference type="ARBA" id="ARBA00022989"/>
    </source>
</evidence>
<keyword evidence="5 8" id="KW-0472">Membrane</keyword>
<comment type="similarity">
    <text evidence="6">Belongs to the major facilitator superfamily. Allantoate permease family.</text>
</comment>
<proteinExistence type="inferred from homology"/>
<keyword evidence="3 8" id="KW-0812">Transmembrane</keyword>
<dbReference type="PANTHER" id="PTHR43791:SF40">
    <property type="entry name" value="THIAMINE PATHWAY TRANSPORTER THI73"/>
    <property type="match status" value="1"/>
</dbReference>
<feature type="transmembrane region" description="Helical" evidence="8">
    <location>
        <begin position="190"/>
        <end position="209"/>
    </location>
</feature>
<dbReference type="Proteomes" id="UP000078340">
    <property type="component" value="Unassembled WGS sequence"/>
</dbReference>
<evidence type="ECO:0000256" key="5">
    <source>
        <dbReference type="ARBA" id="ARBA00023136"/>
    </source>
</evidence>
<keyword evidence="2" id="KW-0813">Transport</keyword>
<keyword evidence="4 8" id="KW-1133">Transmembrane helix</keyword>
<evidence type="ECO:0000256" key="3">
    <source>
        <dbReference type="ARBA" id="ARBA00022692"/>
    </source>
</evidence>
<evidence type="ECO:0000256" key="2">
    <source>
        <dbReference type="ARBA" id="ARBA00022448"/>
    </source>
</evidence>
<sequence length="506" mass="55834">MPRRSDGDNISGAIELEDGGPTKRISTRDVDAALKFLDNEGTRTVMTESDEKRLVRKIDWRIMPLLTCCYFLQYLDKTLLNYANVMGMKEDTGITGNQFSLMATIFYISFIVCEFPTGYLMQRLPLSRYLGANIMLWGIVVAANAGARNYAALVALRVLLGCFVAVVAPALILVTGMWYKRSEQPLRMGIWYLSTGIGQIVGALASYGFQFYGGQTFKSWQIMFLLFGLITIAIGLVTVWILPANPMTATFLSHEEKVWAIERLRENKTGIENKHFKLYQVLECLRDPQAILLCLINILSNIPNGAVSSYQAAIIEGFGFSSKETALLSIGSGAVAIVSTLGVAWFGGRFNASGVGIIFLLAGGGILGGGLIAFSPKDSQGVQLAGNFLTNFIGSAMTLLYSYSSSNFAGNTKKVTMNAMLLVAFGIGNIIGPLTFQDHDAPRYIPAKITILATSCAGCLVTLALMGYYWYENRRRERLSATTEHQENSEFYDLTDKENIEFRYRY</sequence>
<dbReference type="OMA" id="INYASVM"/>
<feature type="region of interest" description="Disordered" evidence="7">
    <location>
        <begin position="1"/>
        <end position="23"/>
    </location>
</feature>
<organism evidence="10 11">
    <name type="scientific">Purpureocillium lilacinum</name>
    <name type="common">Paecilomyces lilacinus</name>
    <dbReference type="NCBI Taxonomy" id="33203"/>
    <lineage>
        <taxon>Eukaryota</taxon>
        <taxon>Fungi</taxon>
        <taxon>Dikarya</taxon>
        <taxon>Ascomycota</taxon>
        <taxon>Pezizomycotina</taxon>
        <taxon>Sordariomycetes</taxon>
        <taxon>Hypocreomycetidae</taxon>
        <taxon>Hypocreales</taxon>
        <taxon>Ophiocordycipitaceae</taxon>
        <taxon>Purpureocillium</taxon>
    </lineage>
</organism>
<dbReference type="EMBL" id="LSBI01000013">
    <property type="protein sequence ID" value="OAQ76857.1"/>
    <property type="molecule type" value="Genomic_DNA"/>
</dbReference>
<evidence type="ECO:0000256" key="1">
    <source>
        <dbReference type="ARBA" id="ARBA00004141"/>
    </source>
</evidence>